<feature type="transmembrane region" description="Helical" evidence="1">
    <location>
        <begin position="82"/>
        <end position="102"/>
    </location>
</feature>
<evidence type="ECO:0000313" key="4">
    <source>
        <dbReference type="Proteomes" id="UP000681414"/>
    </source>
</evidence>
<name>A0A942THG0_9BACI</name>
<keyword evidence="4" id="KW-1185">Reference proteome</keyword>
<protein>
    <submittedName>
        <fullName evidence="3">Anti-sigma factor</fullName>
    </submittedName>
</protein>
<evidence type="ECO:0000313" key="3">
    <source>
        <dbReference type="EMBL" id="MBS4196169.1"/>
    </source>
</evidence>
<dbReference type="GO" id="GO:0005886">
    <property type="term" value="C:plasma membrane"/>
    <property type="evidence" value="ECO:0007669"/>
    <property type="project" value="InterPro"/>
</dbReference>
<dbReference type="AlphaFoldDB" id="A0A942THG0"/>
<keyword evidence="1" id="KW-0472">Membrane</keyword>
<dbReference type="Pfam" id="PF10099">
    <property type="entry name" value="RskA_C"/>
    <property type="match status" value="1"/>
</dbReference>
<dbReference type="InterPro" id="IPR018764">
    <property type="entry name" value="RskA_C"/>
</dbReference>
<proteinExistence type="predicted"/>
<keyword evidence="1" id="KW-0812">Transmembrane</keyword>
<sequence length="236" mass="27420">MSCPHWTDEQMIDFILGKSSEEHRVAIQKSITGCEECHANYLVWKDTLPHEELLEPSKLLKKRVMNSYRSNTKEKLRFRPSLFWKVSSIAVIGMALLFVVLFDVFPKQSTDPITDHSMFVMNDDTDIYELQPQMSQPTPTKGYAWINNRTKEVYLFVDGLPPLENKDYQAWVKTYNGLYDAGIIQLLGERGQLYRKSEQLERIEYIIVSVEPKGGSRVPTEEYLQVIKVKAKKSDY</sequence>
<accession>A0A942THG0</accession>
<organism evidence="3 4">
    <name type="scientific">Lederbergia citri</name>
    <dbReference type="NCBI Taxonomy" id="2833580"/>
    <lineage>
        <taxon>Bacteria</taxon>
        <taxon>Bacillati</taxon>
        <taxon>Bacillota</taxon>
        <taxon>Bacilli</taxon>
        <taxon>Bacillales</taxon>
        <taxon>Bacillaceae</taxon>
        <taxon>Lederbergia</taxon>
    </lineage>
</organism>
<gene>
    <name evidence="3" type="ORF">KHA97_13965</name>
</gene>
<evidence type="ECO:0000256" key="1">
    <source>
        <dbReference type="SAM" id="Phobius"/>
    </source>
</evidence>
<reference evidence="3 4" key="1">
    <citation type="submission" date="2021-05" db="EMBL/GenBank/DDBJ databases">
        <title>Novel Bacillus species.</title>
        <authorList>
            <person name="Liu G."/>
        </authorList>
    </citation>
    <scope>NUCLEOTIDE SEQUENCE [LARGE SCALE GENOMIC DNA]</scope>
    <source>
        <strain evidence="4">FJAT-49780</strain>
    </source>
</reference>
<keyword evidence="1" id="KW-1133">Transmembrane helix</keyword>
<feature type="domain" description="Anti-sigma K factor RskA C-terminal" evidence="2">
    <location>
        <begin position="124"/>
        <end position="220"/>
    </location>
</feature>
<comment type="caution">
    <text evidence="3">The sequence shown here is derived from an EMBL/GenBank/DDBJ whole genome shotgun (WGS) entry which is preliminary data.</text>
</comment>
<dbReference type="EMBL" id="JAGYPG010000002">
    <property type="protein sequence ID" value="MBS4196169.1"/>
    <property type="molecule type" value="Genomic_DNA"/>
</dbReference>
<dbReference type="RefSeq" id="WP_213125323.1">
    <property type="nucleotide sequence ID" value="NZ_JAGYPG010000002.1"/>
</dbReference>
<evidence type="ECO:0000259" key="2">
    <source>
        <dbReference type="Pfam" id="PF10099"/>
    </source>
</evidence>
<dbReference type="Proteomes" id="UP000681414">
    <property type="component" value="Unassembled WGS sequence"/>
</dbReference>